<dbReference type="Proteomes" id="UP001152320">
    <property type="component" value="Chromosome 11"/>
</dbReference>
<sequence>MIVTMIPAQFVTALVNITEAGGTVVLLNGAIGLSQCSNFQVGGCSTACTDSNLNGNYTG</sequence>
<accession>A0A9Q1BVV0</accession>
<comment type="caution">
    <text evidence="1">The sequence shown here is derived from an EMBL/GenBank/DDBJ whole genome shotgun (WGS) entry which is preliminary data.</text>
</comment>
<organism evidence="1 2">
    <name type="scientific">Holothuria leucospilota</name>
    <name type="common">Black long sea cucumber</name>
    <name type="synonym">Mertensiothuria leucospilota</name>
    <dbReference type="NCBI Taxonomy" id="206669"/>
    <lineage>
        <taxon>Eukaryota</taxon>
        <taxon>Metazoa</taxon>
        <taxon>Echinodermata</taxon>
        <taxon>Eleutherozoa</taxon>
        <taxon>Echinozoa</taxon>
        <taxon>Holothuroidea</taxon>
        <taxon>Aspidochirotacea</taxon>
        <taxon>Aspidochirotida</taxon>
        <taxon>Holothuriidae</taxon>
        <taxon>Holothuria</taxon>
    </lineage>
</organism>
<name>A0A9Q1BVV0_HOLLE</name>
<gene>
    <name evidence="1" type="ORF">HOLleu_24168</name>
</gene>
<protein>
    <submittedName>
        <fullName evidence="1">Uncharacterized protein</fullName>
    </submittedName>
</protein>
<dbReference type="AlphaFoldDB" id="A0A9Q1BVV0"/>
<reference evidence="1" key="1">
    <citation type="submission" date="2021-10" db="EMBL/GenBank/DDBJ databases">
        <title>Tropical sea cucumber genome reveals ecological adaptation and Cuvierian tubules defense mechanism.</title>
        <authorList>
            <person name="Chen T."/>
        </authorList>
    </citation>
    <scope>NUCLEOTIDE SEQUENCE</scope>
    <source>
        <strain evidence="1">Nanhai2018</strain>
        <tissue evidence="1">Muscle</tissue>
    </source>
</reference>
<dbReference type="EMBL" id="JAIZAY010000011">
    <property type="protein sequence ID" value="KAJ8033806.1"/>
    <property type="molecule type" value="Genomic_DNA"/>
</dbReference>
<evidence type="ECO:0000313" key="2">
    <source>
        <dbReference type="Proteomes" id="UP001152320"/>
    </source>
</evidence>
<keyword evidence="2" id="KW-1185">Reference proteome</keyword>
<evidence type="ECO:0000313" key="1">
    <source>
        <dbReference type="EMBL" id="KAJ8033806.1"/>
    </source>
</evidence>
<proteinExistence type="predicted"/>